<dbReference type="CDD" id="cd18186">
    <property type="entry name" value="BTB_POZ_ZBTB_KLHL-like"/>
    <property type="match status" value="1"/>
</dbReference>
<dbReference type="PROSITE" id="PS50097">
    <property type="entry name" value="BTB"/>
    <property type="match status" value="1"/>
</dbReference>
<feature type="domain" description="BTB" evidence="1">
    <location>
        <begin position="106"/>
        <end position="173"/>
    </location>
</feature>
<protein>
    <submittedName>
        <fullName evidence="2">TD and POZ domain-containing protein 4</fullName>
    </submittedName>
</protein>
<dbReference type="PANTHER" id="PTHR24413">
    <property type="entry name" value="SPECKLE-TYPE POZ PROTEIN"/>
    <property type="match status" value="1"/>
</dbReference>
<dbReference type="EMBL" id="BPLR01011950">
    <property type="protein sequence ID" value="GIY50174.1"/>
    <property type="molecule type" value="Genomic_DNA"/>
</dbReference>
<dbReference type="Gene3D" id="3.30.710.10">
    <property type="entry name" value="Potassium Channel Kv1.1, Chain A"/>
    <property type="match status" value="1"/>
</dbReference>
<dbReference type="SMART" id="SM00225">
    <property type="entry name" value="BTB"/>
    <property type="match status" value="1"/>
</dbReference>
<reference evidence="2 3" key="1">
    <citation type="submission" date="2021-06" db="EMBL/GenBank/DDBJ databases">
        <title>Caerostris extrusa draft genome.</title>
        <authorList>
            <person name="Kono N."/>
            <person name="Arakawa K."/>
        </authorList>
    </citation>
    <scope>NUCLEOTIDE SEQUENCE [LARGE SCALE GENOMIC DNA]</scope>
</reference>
<dbReference type="AlphaFoldDB" id="A0AAV4TWA6"/>
<dbReference type="InterPro" id="IPR000210">
    <property type="entry name" value="BTB/POZ_dom"/>
</dbReference>
<dbReference type="Pfam" id="PF00651">
    <property type="entry name" value="BTB"/>
    <property type="match status" value="1"/>
</dbReference>
<gene>
    <name evidence="2" type="primary">Tdpoz4_23</name>
    <name evidence="2" type="ORF">CEXT_470701</name>
</gene>
<name>A0AAV4TWA6_CAEEX</name>
<keyword evidence="3" id="KW-1185">Reference proteome</keyword>
<organism evidence="2 3">
    <name type="scientific">Caerostris extrusa</name>
    <name type="common">Bark spider</name>
    <name type="synonym">Caerostris bankana</name>
    <dbReference type="NCBI Taxonomy" id="172846"/>
    <lineage>
        <taxon>Eukaryota</taxon>
        <taxon>Metazoa</taxon>
        <taxon>Ecdysozoa</taxon>
        <taxon>Arthropoda</taxon>
        <taxon>Chelicerata</taxon>
        <taxon>Arachnida</taxon>
        <taxon>Araneae</taxon>
        <taxon>Araneomorphae</taxon>
        <taxon>Entelegynae</taxon>
        <taxon>Araneoidea</taxon>
        <taxon>Araneidae</taxon>
        <taxon>Caerostris</taxon>
    </lineage>
</organism>
<dbReference type="SUPFAM" id="SSF54695">
    <property type="entry name" value="POZ domain"/>
    <property type="match status" value="1"/>
</dbReference>
<dbReference type="Proteomes" id="UP001054945">
    <property type="component" value="Unassembled WGS sequence"/>
</dbReference>
<evidence type="ECO:0000313" key="3">
    <source>
        <dbReference type="Proteomes" id="UP001054945"/>
    </source>
</evidence>
<comment type="caution">
    <text evidence="2">The sequence shown here is derived from an EMBL/GenBank/DDBJ whole genome shotgun (WGS) entry which is preliminary data.</text>
</comment>
<evidence type="ECO:0000259" key="1">
    <source>
        <dbReference type="PROSITE" id="PS50097"/>
    </source>
</evidence>
<proteinExistence type="predicted"/>
<accession>A0AAV4TWA6</accession>
<evidence type="ECO:0000313" key="2">
    <source>
        <dbReference type="EMBL" id="GIY50174.1"/>
    </source>
</evidence>
<dbReference type="InterPro" id="IPR011333">
    <property type="entry name" value="SKP1/BTB/POZ_sf"/>
</dbReference>
<sequence>MELNAVSKWQKESESEGKIGIYLNRMSSDKKCTFRHIQTEFSRCPEDQTQHHKLRTYLRANCSKTGDDIGSELTELNQYQPQRTTILNTESLSNDLKSLYNNDMFSDLTLRVGNEDLQLHKCILASRSNVFHKMFKHNMKENLTNSLEISDIDPAIVKMMVCYMYCGQVKNLNVEVAIQLYSAAENTILRI</sequence>